<comment type="subcellular location">
    <subcellularLocation>
        <location evidence="1">Nucleus</location>
    </subcellularLocation>
</comment>
<feature type="region of interest" description="Disordered" evidence="6">
    <location>
        <begin position="1"/>
        <end position="42"/>
    </location>
</feature>
<gene>
    <name evidence="7" type="primary">NGG1</name>
    <name evidence="7" type="ORF">H2200_004440</name>
</gene>
<keyword evidence="5" id="KW-0539">Nucleus</keyword>
<organism evidence="7 8">
    <name type="scientific">Cladophialophora chaetospira</name>
    <dbReference type="NCBI Taxonomy" id="386627"/>
    <lineage>
        <taxon>Eukaryota</taxon>
        <taxon>Fungi</taxon>
        <taxon>Dikarya</taxon>
        <taxon>Ascomycota</taxon>
        <taxon>Pezizomycotina</taxon>
        <taxon>Eurotiomycetes</taxon>
        <taxon>Chaetothyriomycetidae</taxon>
        <taxon>Chaetothyriales</taxon>
        <taxon>Herpotrichiellaceae</taxon>
        <taxon>Cladophialophora</taxon>
    </lineage>
</organism>
<keyword evidence="3" id="KW-0805">Transcription regulation</keyword>
<evidence type="ECO:0000256" key="4">
    <source>
        <dbReference type="ARBA" id="ARBA00023163"/>
    </source>
</evidence>
<evidence type="ECO:0000256" key="6">
    <source>
        <dbReference type="SAM" id="MobiDB-lite"/>
    </source>
</evidence>
<feature type="compositionally biased region" description="Basic and acidic residues" evidence="6">
    <location>
        <begin position="152"/>
        <end position="170"/>
    </location>
</feature>
<keyword evidence="8" id="KW-1185">Reference proteome</keyword>
<feature type="region of interest" description="Disordered" evidence="6">
    <location>
        <begin position="112"/>
        <end position="241"/>
    </location>
</feature>
<evidence type="ECO:0000313" key="7">
    <source>
        <dbReference type="EMBL" id="KAJ9611257.1"/>
    </source>
</evidence>
<dbReference type="InterPro" id="IPR019340">
    <property type="entry name" value="Histone_AcTrfase_su3"/>
</dbReference>
<dbReference type="Proteomes" id="UP001172673">
    <property type="component" value="Unassembled WGS sequence"/>
</dbReference>
<sequence length="658" mass="72895">MPPLGSASKSKNKVRDGRRSRSRNTTPSSVISAGTAPLGPTTTPLLELEVSKLLVSAKPNYADIIDHLESHGSRFEPRLLSDIIDQLKQLSESAEKRAELCEKAIRVIHEQKKELDSDQQDRERQAEQARRTKARKEEATAQKNSKAKKRKERTETFDSVEIKKEDEPSKTKIGRVTPGPVDSPSPSKKTKLSPGTSSLSEVADSPEAAAAASAHASPTKSDVSMSDAEENRVVHSHPPMPQQGFFPDPLAPDPVIYHIREVTPGMTDAERKEIYSVTAFPTKDLSDQIAGTPPDKDFSNAKPTNQVAANTFLTYVEPYVRPLTEEDIAWLRERGDRTTPFLAVPRGKRSYQEVWAEEDTGTISVDNGDRLPLNHPRGNIEQINDDNVATDQISTGPLASRLLSLLKFEHRSEPNDLNGTNDLNSFMADGNDTMDLDGFTNGHDSTEKPLPSAAAVAEQAPSKTSNPQRLDYIQSDERIRGELRHLGLLGQEENPDFDAHHDDDISERLRLLQAELRRVMILNGARKARLLDLAKERLAFQEYSTIHEDLDSQVQQAYLKRTRTLGKTKKGGPGANKPKAGGHGVGGPGTAMAISRARDIGDSARMLMDRRKRWENCIGPVFKDMKHGIPEKGTTLWDPKVMEAYEKAELEALEEETE</sequence>
<feature type="compositionally biased region" description="Low complexity" evidence="6">
    <location>
        <begin position="184"/>
        <end position="217"/>
    </location>
</feature>
<feature type="compositionally biased region" description="Low complexity" evidence="6">
    <location>
        <begin position="23"/>
        <end position="42"/>
    </location>
</feature>
<dbReference type="GO" id="GO:0000124">
    <property type="term" value="C:SAGA complex"/>
    <property type="evidence" value="ECO:0007669"/>
    <property type="project" value="TreeGrafter"/>
</dbReference>
<evidence type="ECO:0000256" key="5">
    <source>
        <dbReference type="ARBA" id="ARBA00023242"/>
    </source>
</evidence>
<dbReference type="EMBL" id="JAPDRK010000006">
    <property type="protein sequence ID" value="KAJ9611257.1"/>
    <property type="molecule type" value="Genomic_DNA"/>
</dbReference>
<evidence type="ECO:0000313" key="8">
    <source>
        <dbReference type="Proteomes" id="UP001172673"/>
    </source>
</evidence>
<dbReference type="PANTHER" id="PTHR13556:SF2">
    <property type="entry name" value="TRANSCRIPTIONAL ADAPTER 3"/>
    <property type="match status" value="1"/>
</dbReference>
<dbReference type="GO" id="GO:0006357">
    <property type="term" value="P:regulation of transcription by RNA polymerase II"/>
    <property type="evidence" value="ECO:0007669"/>
    <property type="project" value="TreeGrafter"/>
</dbReference>
<name>A0AA38XDW2_9EURO</name>
<dbReference type="Pfam" id="PF10198">
    <property type="entry name" value="Ada3"/>
    <property type="match status" value="1"/>
</dbReference>
<dbReference type="GO" id="GO:0005634">
    <property type="term" value="C:nucleus"/>
    <property type="evidence" value="ECO:0007669"/>
    <property type="project" value="UniProtKB-SubCell"/>
</dbReference>
<proteinExistence type="inferred from homology"/>
<protein>
    <submittedName>
        <fullName evidence="7">Transcriptional regulator</fullName>
    </submittedName>
</protein>
<comment type="similarity">
    <text evidence="2">Belongs to the NGG1 family.</text>
</comment>
<reference evidence="7" key="1">
    <citation type="submission" date="2022-10" db="EMBL/GenBank/DDBJ databases">
        <title>Culturing micro-colonial fungi from biological soil crusts in the Mojave desert and describing Neophaeococcomyces mojavensis, and introducing the new genera and species Taxawa tesnikishii.</title>
        <authorList>
            <person name="Kurbessoian T."/>
            <person name="Stajich J.E."/>
        </authorList>
    </citation>
    <scope>NUCLEOTIDE SEQUENCE</scope>
    <source>
        <strain evidence="7">TK_41</strain>
    </source>
</reference>
<accession>A0AA38XDW2</accession>
<feature type="region of interest" description="Disordered" evidence="6">
    <location>
        <begin position="565"/>
        <end position="588"/>
    </location>
</feature>
<evidence type="ECO:0000256" key="2">
    <source>
        <dbReference type="ARBA" id="ARBA00005330"/>
    </source>
</evidence>
<evidence type="ECO:0000256" key="3">
    <source>
        <dbReference type="ARBA" id="ARBA00023015"/>
    </source>
</evidence>
<feature type="compositionally biased region" description="Basic and acidic residues" evidence="6">
    <location>
        <begin position="112"/>
        <end position="140"/>
    </location>
</feature>
<dbReference type="AlphaFoldDB" id="A0AA38XDW2"/>
<dbReference type="PANTHER" id="PTHR13556">
    <property type="entry name" value="TRANSCRIPTIONAL ADAPTER 3-RELATED"/>
    <property type="match status" value="1"/>
</dbReference>
<dbReference type="GO" id="GO:0003713">
    <property type="term" value="F:transcription coactivator activity"/>
    <property type="evidence" value="ECO:0007669"/>
    <property type="project" value="TreeGrafter"/>
</dbReference>
<comment type="caution">
    <text evidence="7">The sequence shown here is derived from an EMBL/GenBank/DDBJ whole genome shotgun (WGS) entry which is preliminary data.</text>
</comment>
<evidence type="ECO:0000256" key="1">
    <source>
        <dbReference type="ARBA" id="ARBA00004123"/>
    </source>
</evidence>
<keyword evidence="4" id="KW-0804">Transcription</keyword>